<dbReference type="InterPro" id="IPR007219">
    <property type="entry name" value="XnlR_reg_dom"/>
</dbReference>
<dbReference type="PANTHER" id="PTHR40626">
    <property type="entry name" value="MIP31509P"/>
    <property type="match status" value="1"/>
</dbReference>
<dbReference type="PROSITE" id="PS00028">
    <property type="entry name" value="ZINC_FINGER_C2H2_1"/>
    <property type="match status" value="1"/>
</dbReference>
<name>A0A3N4L006_9PEZI</name>
<dbReference type="STRING" id="1392247.A0A3N4L006"/>
<evidence type="ECO:0000256" key="6">
    <source>
        <dbReference type="ARBA" id="ARBA00023242"/>
    </source>
</evidence>
<feature type="region of interest" description="Disordered" evidence="8">
    <location>
        <begin position="116"/>
        <end position="139"/>
    </location>
</feature>
<evidence type="ECO:0000256" key="5">
    <source>
        <dbReference type="ARBA" id="ARBA00022833"/>
    </source>
</evidence>
<dbReference type="InterPro" id="IPR036236">
    <property type="entry name" value="Znf_C2H2_sf"/>
</dbReference>
<keyword evidence="5" id="KW-0862">Zinc</keyword>
<dbReference type="EMBL" id="ML119110">
    <property type="protein sequence ID" value="RPB16153.1"/>
    <property type="molecule type" value="Genomic_DNA"/>
</dbReference>
<keyword evidence="4 7" id="KW-0863">Zinc-finger</keyword>
<dbReference type="InParanoid" id="A0A3N4L006"/>
<evidence type="ECO:0000256" key="7">
    <source>
        <dbReference type="PROSITE-ProRule" id="PRU00042"/>
    </source>
</evidence>
<dbReference type="GO" id="GO:0006351">
    <property type="term" value="P:DNA-templated transcription"/>
    <property type="evidence" value="ECO:0007669"/>
    <property type="project" value="InterPro"/>
</dbReference>
<sequence>MARKSNRKNSISGLSFPASSVAKPGTKAISQALKLRRYIDIQLKDVLEESARGNWTEEDERLWQATKPYQCDECKERSSTRYNNNRHKLNKHSIKKITRCPFPGCKLAFSRGDNLVKHQKKHHPEMEQPDEDRNSSPSTEMEEMIARFQLVLPTAPDLPAKSVPELRPYYIPDKLPFLPPQLLSHYSDYYFSSKAFHPYFPLLHKATFKPSSVLASFLRAVCALGGQYDPTNKTLSPQLWESGVKVMERWIERGPGDTDEVDLERPKRNSIGEEGIYRMKVRRDSSYAIPEGMVKPCETISDDEPTDPAKLVLKKHAERKEREERLCVLQGLLLFSIYALFSGEKEKHKKGRNLLARCIAREYRYFYEVEKPIPTGSSVQHQWELFVYRESRKRVAFTLFLVDCYMALLFDTPRLLRSMELRNLPLPCDAQLFEAPTCQAWNHLWQTSQLHGSVNVSPPLFGKTLRILLKGRGHSELLQAGGLGSNFSALILAAAIQMEILDITSRLPEEDFDVGAEEPANLSQADYENGRLPEIFPEESRVELQRLRHALNTVGQVSGIANMFVFDSGHGITAHETPSAFALSPDADKELQSSRRLKGCERAFYISMQLALIQIILPDRVTIYQKDVPMDMDTALSNIVDAAKERCYSVTANASTHTSFTRVLEETDLLPHLLGLIRFLGAYQDSARSTEFPVVTVMIFKALMVVWEVLVRIGEGSSGSTWMLMVDDVNWDDLLGSGHQEPPRSLPPVENFRHELLGLLMRWELRNEESEGLESLEWRFLRWMRSLFTDMEHWGVGQAVVNALDGLFEDQDDESETCEDE</sequence>
<dbReference type="PROSITE" id="PS50157">
    <property type="entry name" value="ZINC_FINGER_C2H2_2"/>
    <property type="match status" value="1"/>
</dbReference>
<dbReference type="GO" id="GO:0000785">
    <property type="term" value="C:chromatin"/>
    <property type="evidence" value="ECO:0007669"/>
    <property type="project" value="TreeGrafter"/>
</dbReference>
<dbReference type="OrthoDB" id="1405595at2759"/>
<proteinExistence type="predicted"/>
<evidence type="ECO:0000256" key="4">
    <source>
        <dbReference type="ARBA" id="ARBA00022771"/>
    </source>
</evidence>
<dbReference type="InterPro" id="IPR051059">
    <property type="entry name" value="VerF-like"/>
</dbReference>
<evidence type="ECO:0000256" key="1">
    <source>
        <dbReference type="ARBA" id="ARBA00004123"/>
    </source>
</evidence>
<dbReference type="GO" id="GO:0000978">
    <property type="term" value="F:RNA polymerase II cis-regulatory region sequence-specific DNA binding"/>
    <property type="evidence" value="ECO:0007669"/>
    <property type="project" value="InterPro"/>
</dbReference>
<organism evidence="10 11">
    <name type="scientific">Morchella conica CCBAS932</name>
    <dbReference type="NCBI Taxonomy" id="1392247"/>
    <lineage>
        <taxon>Eukaryota</taxon>
        <taxon>Fungi</taxon>
        <taxon>Dikarya</taxon>
        <taxon>Ascomycota</taxon>
        <taxon>Pezizomycotina</taxon>
        <taxon>Pezizomycetes</taxon>
        <taxon>Pezizales</taxon>
        <taxon>Morchellaceae</taxon>
        <taxon>Morchella</taxon>
    </lineage>
</organism>
<gene>
    <name evidence="10" type="ORF">P167DRAFT_481503</name>
</gene>
<dbReference type="PANTHER" id="PTHR40626:SF11">
    <property type="entry name" value="ZINC FINGER PROTEIN YPR022C"/>
    <property type="match status" value="1"/>
</dbReference>
<dbReference type="CDD" id="cd12148">
    <property type="entry name" value="fungal_TF_MHR"/>
    <property type="match status" value="1"/>
</dbReference>
<dbReference type="InterPro" id="IPR013087">
    <property type="entry name" value="Znf_C2H2_type"/>
</dbReference>
<feature type="region of interest" description="Disordered" evidence="8">
    <location>
        <begin position="1"/>
        <end position="23"/>
    </location>
</feature>
<dbReference type="GO" id="GO:0008270">
    <property type="term" value="F:zinc ion binding"/>
    <property type="evidence" value="ECO:0007669"/>
    <property type="project" value="UniProtKB-KW"/>
</dbReference>
<dbReference type="Pfam" id="PF04082">
    <property type="entry name" value="Fungal_trans"/>
    <property type="match status" value="1"/>
</dbReference>
<keyword evidence="6" id="KW-0539">Nucleus</keyword>
<dbReference type="GO" id="GO:0005634">
    <property type="term" value="C:nucleus"/>
    <property type="evidence" value="ECO:0007669"/>
    <property type="project" value="UniProtKB-SubCell"/>
</dbReference>
<dbReference type="SUPFAM" id="SSF57667">
    <property type="entry name" value="beta-beta-alpha zinc fingers"/>
    <property type="match status" value="1"/>
</dbReference>
<dbReference type="SMART" id="SM00355">
    <property type="entry name" value="ZnF_C2H2"/>
    <property type="match status" value="2"/>
</dbReference>
<evidence type="ECO:0000313" key="10">
    <source>
        <dbReference type="EMBL" id="RPB16153.1"/>
    </source>
</evidence>
<keyword evidence="2" id="KW-0479">Metal-binding</keyword>
<keyword evidence="11" id="KW-1185">Reference proteome</keyword>
<dbReference type="AlphaFoldDB" id="A0A3N4L006"/>
<evidence type="ECO:0000313" key="11">
    <source>
        <dbReference type="Proteomes" id="UP000277580"/>
    </source>
</evidence>
<protein>
    <recommendedName>
        <fullName evidence="9">C2H2-type domain-containing protein</fullName>
    </recommendedName>
</protein>
<feature type="domain" description="C2H2-type" evidence="9">
    <location>
        <begin position="98"/>
        <end position="127"/>
    </location>
</feature>
<evidence type="ECO:0000256" key="3">
    <source>
        <dbReference type="ARBA" id="ARBA00022737"/>
    </source>
</evidence>
<accession>A0A3N4L006</accession>
<comment type="subcellular location">
    <subcellularLocation>
        <location evidence="1">Nucleus</location>
    </subcellularLocation>
</comment>
<dbReference type="GO" id="GO:0000981">
    <property type="term" value="F:DNA-binding transcription factor activity, RNA polymerase II-specific"/>
    <property type="evidence" value="ECO:0007669"/>
    <property type="project" value="InterPro"/>
</dbReference>
<evidence type="ECO:0000256" key="8">
    <source>
        <dbReference type="SAM" id="MobiDB-lite"/>
    </source>
</evidence>
<reference evidence="10 11" key="1">
    <citation type="journal article" date="2018" name="Nat. Ecol. Evol.">
        <title>Pezizomycetes genomes reveal the molecular basis of ectomycorrhizal truffle lifestyle.</title>
        <authorList>
            <person name="Murat C."/>
            <person name="Payen T."/>
            <person name="Noel B."/>
            <person name="Kuo A."/>
            <person name="Morin E."/>
            <person name="Chen J."/>
            <person name="Kohler A."/>
            <person name="Krizsan K."/>
            <person name="Balestrini R."/>
            <person name="Da Silva C."/>
            <person name="Montanini B."/>
            <person name="Hainaut M."/>
            <person name="Levati E."/>
            <person name="Barry K.W."/>
            <person name="Belfiori B."/>
            <person name="Cichocki N."/>
            <person name="Clum A."/>
            <person name="Dockter R.B."/>
            <person name="Fauchery L."/>
            <person name="Guy J."/>
            <person name="Iotti M."/>
            <person name="Le Tacon F."/>
            <person name="Lindquist E.A."/>
            <person name="Lipzen A."/>
            <person name="Malagnac F."/>
            <person name="Mello A."/>
            <person name="Molinier V."/>
            <person name="Miyauchi S."/>
            <person name="Poulain J."/>
            <person name="Riccioni C."/>
            <person name="Rubini A."/>
            <person name="Sitrit Y."/>
            <person name="Splivallo R."/>
            <person name="Traeger S."/>
            <person name="Wang M."/>
            <person name="Zifcakova L."/>
            <person name="Wipf D."/>
            <person name="Zambonelli A."/>
            <person name="Paolocci F."/>
            <person name="Nowrousian M."/>
            <person name="Ottonello S."/>
            <person name="Baldrian P."/>
            <person name="Spatafora J.W."/>
            <person name="Henrissat B."/>
            <person name="Nagy L.G."/>
            <person name="Aury J.M."/>
            <person name="Wincker P."/>
            <person name="Grigoriev I.V."/>
            <person name="Bonfante P."/>
            <person name="Martin F.M."/>
        </authorList>
    </citation>
    <scope>NUCLEOTIDE SEQUENCE [LARGE SCALE GENOMIC DNA]</scope>
    <source>
        <strain evidence="10 11">CCBAS932</strain>
    </source>
</reference>
<evidence type="ECO:0000259" key="9">
    <source>
        <dbReference type="PROSITE" id="PS50157"/>
    </source>
</evidence>
<keyword evidence="3" id="KW-0677">Repeat</keyword>
<dbReference type="Gene3D" id="3.30.160.60">
    <property type="entry name" value="Classic Zinc Finger"/>
    <property type="match status" value="1"/>
</dbReference>
<dbReference type="Proteomes" id="UP000277580">
    <property type="component" value="Unassembled WGS sequence"/>
</dbReference>
<evidence type="ECO:0000256" key="2">
    <source>
        <dbReference type="ARBA" id="ARBA00022723"/>
    </source>
</evidence>